<gene>
    <name evidence="1" type="ORF">EJ05DRAFT_489726</name>
</gene>
<protein>
    <submittedName>
        <fullName evidence="1">Uncharacterized protein</fullName>
    </submittedName>
</protein>
<organism evidence="1 2">
    <name type="scientific">Pseudovirgaria hyperparasitica</name>
    <dbReference type="NCBI Taxonomy" id="470096"/>
    <lineage>
        <taxon>Eukaryota</taxon>
        <taxon>Fungi</taxon>
        <taxon>Dikarya</taxon>
        <taxon>Ascomycota</taxon>
        <taxon>Pezizomycotina</taxon>
        <taxon>Dothideomycetes</taxon>
        <taxon>Dothideomycetes incertae sedis</taxon>
        <taxon>Acrospermales</taxon>
        <taxon>Acrospermaceae</taxon>
        <taxon>Pseudovirgaria</taxon>
    </lineage>
</organism>
<evidence type="ECO:0000313" key="2">
    <source>
        <dbReference type="Proteomes" id="UP000799437"/>
    </source>
</evidence>
<dbReference type="GeneID" id="54486868"/>
<sequence length="208" mass="22882">MSSRLYQVNDAHKTITSIPQKTRFQDTHQGLSKPPSPGADWDIELAEAYTGDSRRQMFRFEGVHGKFIGALSVHRMWYACIYPAGGLPRQHIALQMGGGIKSGLDVFEHGIDDYKCPSVLASDADPSSINTVGTPAHVPTTHTRHTRHDVQQLVSVRRRLLASWSGSLCCIFTNVVCGLCGVDGAFLDMDDGRWYWLGLDAVLPAPTT</sequence>
<dbReference type="RefSeq" id="XP_033596476.1">
    <property type="nucleotide sequence ID" value="XM_033745814.1"/>
</dbReference>
<dbReference type="AlphaFoldDB" id="A0A6A6VV30"/>
<dbReference type="EMBL" id="ML996582">
    <property type="protein sequence ID" value="KAF2754025.1"/>
    <property type="molecule type" value="Genomic_DNA"/>
</dbReference>
<accession>A0A6A6VV30</accession>
<proteinExistence type="predicted"/>
<evidence type="ECO:0000313" key="1">
    <source>
        <dbReference type="EMBL" id="KAF2754025.1"/>
    </source>
</evidence>
<reference evidence="1" key="1">
    <citation type="journal article" date="2020" name="Stud. Mycol.">
        <title>101 Dothideomycetes genomes: a test case for predicting lifestyles and emergence of pathogens.</title>
        <authorList>
            <person name="Haridas S."/>
            <person name="Albert R."/>
            <person name="Binder M."/>
            <person name="Bloem J."/>
            <person name="Labutti K."/>
            <person name="Salamov A."/>
            <person name="Andreopoulos B."/>
            <person name="Baker S."/>
            <person name="Barry K."/>
            <person name="Bills G."/>
            <person name="Bluhm B."/>
            <person name="Cannon C."/>
            <person name="Castanera R."/>
            <person name="Culley D."/>
            <person name="Daum C."/>
            <person name="Ezra D."/>
            <person name="Gonzalez J."/>
            <person name="Henrissat B."/>
            <person name="Kuo A."/>
            <person name="Liang C."/>
            <person name="Lipzen A."/>
            <person name="Lutzoni F."/>
            <person name="Magnuson J."/>
            <person name="Mondo S."/>
            <person name="Nolan M."/>
            <person name="Ohm R."/>
            <person name="Pangilinan J."/>
            <person name="Park H.-J."/>
            <person name="Ramirez L."/>
            <person name="Alfaro M."/>
            <person name="Sun H."/>
            <person name="Tritt A."/>
            <person name="Yoshinaga Y."/>
            <person name="Zwiers L.-H."/>
            <person name="Turgeon B."/>
            <person name="Goodwin S."/>
            <person name="Spatafora J."/>
            <person name="Crous P."/>
            <person name="Grigoriev I."/>
        </authorList>
    </citation>
    <scope>NUCLEOTIDE SEQUENCE</scope>
    <source>
        <strain evidence="1">CBS 121739</strain>
    </source>
</reference>
<keyword evidence="2" id="KW-1185">Reference proteome</keyword>
<name>A0A6A6VV30_9PEZI</name>
<dbReference type="Proteomes" id="UP000799437">
    <property type="component" value="Unassembled WGS sequence"/>
</dbReference>